<dbReference type="InterPro" id="IPR050187">
    <property type="entry name" value="Lipid_Phosphate_FormReg"/>
</dbReference>
<organism evidence="2 3">
    <name type="scientific">Aspergillus saccharolyticus JOP 1030-1</name>
    <dbReference type="NCBI Taxonomy" id="1450539"/>
    <lineage>
        <taxon>Eukaryota</taxon>
        <taxon>Fungi</taxon>
        <taxon>Dikarya</taxon>
        <taxon>Ascomycota</taxon>
        <taxon>Pezizomycotina</taxon>
        <taxon>Eurotiomycetes</taxon>
        <taxon>Eurotiomycetidae</taxon>
        <taxon>Eurotiales</taxon>
        <taxon>Aspergillaceae</taxon>
        <taxon>Aspergillus</taxon>
        <taxon>Aspergillus subgen. Circumdati</taxon>
    </lineage>
</organism>
<sequence>MTPALVTDDEIFQCDLHGPVIRCEIERMQKEIIIPINDLICILPRGNRHVLLFLRKDEKGRETSDESMSLHTIQILSLPEQLSRFRCEGVPTYLGTSSREKVERLNIHVIISSNSGTGTGKSVFEKIVRPFLSQIGVSEYAVHETQSSQTIIKLCRERLIPHAQAGIKQTVILLSGDGGLTDIIDSFHGTAMQYFIKPNIALIPTGTGNAMANSIGLLARRTTGLLTLLQGRPNPIPAFLATFSPGSELVMGAGSKKENFSFLSRSQSDHLTVYGSVVASWGMHATLVADSDTAEYRKFGAERFQMAAKEILFPSNGCQAHKFRGLISFTWFDKETGERRTDALPHEEHMYVVATLVSSLERGFTISPSSTPLDGCLRIIHFGPMASEQVLNLLSAAYRGGKHTDDPRVTYREVESFRISFDEVDERWRRVCIDGKIIAVGHGGWLNVQKASEHRLNVLLPSHIDV</sequence>
<accession>A0A319A9C7</accession>
<feature type="domain" description="DAGKc" evidence="1">
    <location>
        <begin position="102"/>
        <end position="246"/>
    </location>
</feature>
<dbReference type="Gene3D" id="3.40.50.10330">
    <property type="entry name" value="Probable inorganic polyphosphate/atp-NAD kinase, domain 1"/>
    <property type="match status" value="1"/>
</dbReference>
<dbReference type="InterPro" id="IPR017438">
    <property type="entry name" value="ATP-NAD_kinase_N"/>
</dbReference>
<dbReference type="Pfam" id="PF00781">
    <property type="entry name" value="DAGK_cat"/>
    <property type="match status" value="1"/>
</dbReference>
<evidence type="ECO:0000313" key="3">
    <source>
        <dbReference type="Proteomes" id="UP000248349"/>
    </source>
</evidence>
<reference evidence="2 3" key="1">
    <citation type="submission" date="2016-12" db="EMBL/GenBank/DDBJ databases">
        <title>The genomes of Aspergillus section Nigri reveals drivers in fungal speciation.</title>
        <authorList>
            <consortium name="DOE Joint Genome Institute"/>
            <person name="Vesth T.C."/>
            <person name="Nybo J."/>
            <person name="Theobald S."/>
            <person name="Brandl J."/>
            <person name="Frisvad J.C."/>
            <person name="Nielsen K.F."/>
            <person name="Lyhne E.K."/>
            <person name="Kogle M.E."/>
            <person name="Kuo A."/>
            <person name="Riley R."/>
            <person name="Clum A."/>
            <person name="Nolan M."/>
            <person name="Lipzen A."/>
            <person name="Salamov A."/>
            <person name="Henrissat B."/>
            <person name="Wiebenga A."/>
            <person name="De Vries R.P."/>
            <person name="Grigoriev I.V."/>
            <person name="Mortensen U.H."/>
            <person name="Andersen M.R."/>
            <person name="Baker S.E."/>
        </authorList>
    </citation>
    <scope>NUCLEOTIDE SEQUENCE [LARGE SCALE GENOMIC DNA]</scope>
    <source>
        <strain evidence="2 3">JOP 1030-1</strain>
    </source>
</reference>
<dbReference type="EMBL" id="KZ821222">
    <property type="protein sequence ID" value="PYH48308.1"/>
    <property type="molecule type" value="Genomic_DNA"/>
</dbReference>
<proteinExistence type="predicted"/>
<dbReference type="GeneID" id="37075593"/>
<dbReference type="GO" id="GO:0016020">
    <property type="term" value="C:membrane"/>
    <property type="evidence" value="ECO:0007669"/>
    <property type="project" value="TreeGrafter"/>
</dbReference>
<dbReference type="GO" id="GO:0005737">
    <property type="term" value="C:cytoplasm"/>
    <property type="evidence" value="ECO:0007669"/>
    <property type="project" value="TreeGrafter"/>
</dbReference>
<dbReference type="PANTHER" id="PTHR12358:SF108">
    <property type="entry name" value="DAGKC DOMAIN-CONTAINING PROTEIN"/>
    <property type="match status" value="1"/>
</dbReference>
<dbReference type="PROSITE" id="PS50146">
    <property type="entry name" value="DAGK"/>
    <property type="match status" value="1"/>
</dbReference>
<gene>
    <name evidence="2" type="ORF">BP01DRAFT_354166</name>
</gene>
<dbReference type="InterPro" id="IPR001206">
    <property type="entry name" value="Diacylglycerol_kinase_cat_dom"/>
</dbReference>
<dbReference type="GO" id="GO:0001727">
    <property type="term" value="F:lipid kinase activity"/>
    <property type="evidence" value="ECO:0007669"/>
    <property type="project" value="TreeGrafter"/>
</dbReference>
<dbReference type="OrthoDB" id="3853857at2759"/>
<keyword evidence="3" id="KW-1185">Reference proteome</keyword>
<dbReference type="SUPFAM" id="SSF111331">
    <property type="entry name" value="NAD kinase/diacylglycerol kinase-like"/>
    <property type="match status" value="1"/>
</dbReference>
<dbReference type="Proteomes" id="UP000248349">
    <property type="component" value="Unassembled WGS sequence"/>
</dbReference>
<evidence type="ECO:0000259" key="1">
    <source>
        <dbReference type="PROSITE" id="PS50146"/>
    </source>
</evidence>
<evidence type="ECO:0000313" key="2">
    <source>
        <dbReference type="EMBL" id="PYH48308.1"/>
    </source>
</evidence>
<dbReference type="Gene3D" id="2.60.200.40">
    <property type="match status" value="1"/>
</dbReference>
<dbReference type="PANTHER" id="PTHR12358">
    <property type="entry name" value="SPHINGOSINE KINASE"/>
    <property type="match status" value="1"/>
</dbReference>
<protein>
    <recommendedName>
        <fullName evidence="1">DAGKc domain-containing protein</fullName>
    </recommendedName>
</protein>
<dbReference type="GO" id="GO:0046512">
    <property type="term" value="P:sphingosine biosynthetic process"/>
    <property type="evidence" value="ECO:0007669"/>
    <property type="project" value="TreeGrafter"/>
</dbReference>
<dbReference type="InterPro" id="IPR016064">
    <property type="entry name" value="NAD/diacylglycerol_kinase_sf"/>
</dbReference>
<name>A0A319A9C7_9EURO</name>
<dbReference type="RefSeq" id="XP_025434290.1">
    <property type="nucleotide sequence ID" value="XM_025574365.1"/>
</dbReference>
<dbReference type="AlphaFoldDB" id="A0A319A9C7"/>